<dbReference type="PROSITE" id="PS51502">
    <property type="entry name" value="S_R_A_B_BARREL"/>
    <property type="match status" value="1"/>
</dbReference>
<comment type="caution">
    <text evidence="2">The sequence shown here is derived from an EMBL/GenBank/DDBJ whole genome shotgun (WGS) entry which is preliminary data.</text>
</comment>
<keyword evidence="3" id="KW-1185">Reference proteome</keyword>
<dbReference type="InterPro" id="IPR011008">
    <property type="entry name" value="Dimeric_a/b-barrel"/>
</dbReference>
<reference evidence="2 3" key="1">
    <citation type="journal article" date="2022" name="Genome Biol. Evol.">
        <title>Host diet, physiology and behaviors set the stage for Lachnospiraceae cladogenesis.</title>
        <authorList>
            <person name="Vera-Ponce De Leon A."/>
            <person name="Schneider M."/>
            <person name="Jahnes B.C."/>
            <person name="Sadowski V."/>
            <person name="Camuy-Velez L.A."/>
            <person name="Duan J."/>
            <person name="Sabree Z.L."/>
        </authorList>
    </citation>
    <scope>NUCLEOTIDE SEQUENCE [LARGE SCALE GENOMIC DNA]</scope>
    <source>
        <strain evidence="2 3">PAL113</strain>
    </source>
</reference>
<dbReference type="PANTHER" id="PTHR37832">
    <property type="entry name" value="BLL2683 PROTEIN"/>
    <property type="match status" value="1"/>
</dbReference>
<evidence type="ECO:0000313" key="3">
    <source>
        <dbReference type="Proteomes" id="UP001523566"/>
    </source>
</evidence>
<dbReference type="Gene3D" id="3.30.70.100">
    <property type="match status" value="1"/>
</dbReference>
<dbReference type="InterPro" id="IPR013097">
    <property type="entry name" value="Dabb"/>
</dbReference>
<proteinExistence type="predicted"/>
<dbReference type="Pfam" id="PF07876">
    <property type="entry name" value="Dabb"/>
    <property type="match status" value="1"/>
</dbReference>
<dbReference type="SUPFAM" id="SSF54909">
    <property type="entry name" value="Dimeric alpha+beta barrel"/>
    <property type="match status" value="1"/>
</dbReference>
<dbReference type="SMART" id="SM00886">
    <property type="entry name" value="Dabb"/>
    <property type="match status" value="1"/>
</dbReference>
<gene>
    <name evidence="2" type="ORF">NK125_05085</name>
</gene>
<name>A0ABT1E7J7_9FIRM</name>
<dbReference type="EMBL" id="JAMZFW010000005">
    <property type="protein sequence ID" value="MCP1101789.1"/>
    <property type="molecule type" value="Genomic_DNA"/>
</dbReference>
<evidence type="ECO:0000313" key="2">
    <source>
        <dbReference type="EMBL" id="MCP1101789.1"/>
    </source>
</evidence>
<accession>A0ABT1E7J7</accession>
<organism evidence="2 3">
    <name type="scientific">Aequitasia blattaphilus</name>
    <dbReference type="NCBI Taxonomy" id="2949332"/>
    <lineage>
        <taxon>Bacteria</taxon>
        <taxon>Bacillati</taxon>
        <taxon>Bacillota</taxon>
        <taxon>Clostridia</taxon>
        <taxon>Lachnospirales</taxon>
        <taxon>Lachnospiraceae</taxon>
        <taxon>Aequitasia</taxon>
    </lineage>
</organism>
<evidence type="ECO:0000259" key="1">
    <source>
        <dbReference type="PROSITE" id="PS51502"/>
    </source>
</evidence>
<feature type="domain" description="Stress-response A/B barrel" evidence="1">
    <location>
        <begin position="2"/>
        <end position="98"/>
    </location>
</feature>
<dbReference type="RefSeq" id="WP_262065575.1">
    <property type="nucleotide sequence ID" value="NZ_JAMXOD010000005.1"/>
</dbReference>
<dbReference type="Proteomes" id="UP001523566">
    <property type="component" value="Unassembled WGS sequence"/>
</dbReference>
<protein>
    <submittedName>
        <fullName evidence="2">Dabb family protein</fullName>
    </submittedName>
</protein>
<dbReference type="PANTHER" id="PTHR37832:SF1">
    <property type="entry name" value="STRESS-RESPONSE A_B BARREL DOMAIN-CONTAINING PROTEIN"/>
    <property type="match status" value="1"/>
</dbReference>
<sequence length="100" mass="11362">MVKHVVMWSFKPEVKEEDKAMRKEEMKKNLEGLVGVVPGLIDAHYVETPLPSSTHDMGLVTTHESPEAIKAYAKNPDHVKVAETYVRPFVHNRSCLDYEA</sequence>